<evidence type="ECO:0000256" key="1">
    <source>
        <dbReference type="ARBA" id="ARBA00006192"/>
    </source>
</evidence>
<evidence type="ECO:0000256" key="6">
    <source>
        <dbReference type="SAM" id="MobiDB-lite"/>
    </source>
</evidence>
<feature type="compositionally biased region" description="Low complexity" evidence="6">
    <location>
        <begin position="899"/>
        <end position="913"/>
    </location>
</feature>
<reference evidence="8" key="1">
    <citation type="journal article" date="2014" name="Proc. Natl. Acad. Sci. U.S.A.">
        <title>Extensive sampling of basidiomycete genomes demonstrates inadequacy of the white-rot/brown-rot paradigm for wood decay fungi.</title>
        <authorList>
            <person name="Riley R."/>
            <person name="Salamov A.A."/>
            <person name="Brown D.W."/>
            <person name="Nagy L.G."/>
            <person name="Floudas D."/>
            <person name="Held B.W."/>
            <person name="Levasseur A."/>
            <person name="Lombard V."/>
            <person name="Morin E."/>
            <person name="Otillar R."/>
            <person name="Lindquist E.A."/>
            <person name="Sun H."/>
            <person name="LaButti K.M."/>
            <person name="Schmutz J."/>
            <person name="Jabbour D."/>
            <person name="Luo H."/>
            <person name="Baker S.E."/>
            <person name="Pisabarro A.G."/>
            <person name="Walton J.D."/>
            <person name="Blanchette R.A."/>
            <person name="Henrissat B."/>
            <person name="Martin F."/>
            <person name="Cullen D."/>
            <person name="Hibbett D.S."/>
            <person name="Grigoriev I.V."/>
        </authorList>
    </citation>
    <scope>NUCLEOTIDE SEQUENCE [LARGE SCALE GENOMIC DNA]</scope>
    <source>
        <strain evidence="8">FD-172 SS1</strain>
    </source>
</reference>
<evidence type="ECO:0000256" key="5">
    <source>
        <dbReference type="PROSITE-ProRule" id="PRU00708"/>
    </source>
</evidence>
<feature type="region of interest" description="Disordered" evidence="6">
    <location>
        <begin position="639"/>
        <end position="703"/>
    </location>
</feature>
<dbReference type="STRING" id="930990.A0A067MI42"/>
<dbReference type="Pfam" id="PF13812">
    <property type="entry name" value="PPR_3"/>
    <property type="match status" value="1"/>
</dbReference>
<dbReference type="InterPro" id="IPR002885">
    <property type="entry name" value="PPR_rpt"/>
</dbReference>
<feature type="region of interest" description="Disordered" evidence="6">
    <location>
        <begin position="18"/>
        <end position="44"/>
    </location>
</feature>
<feature type="region of interest" description="Disordered" evidence="6">
    <location>
        <begin position="186"/>
        <end position="211"/>
    </location>
</feature>
<proteinExistence type="inferred from homology"/>
<accession>A0A067MI42</accession>
<feature type="repeat" description="PPR" evidence="5">
    <location>
        <begin position="218"/>
        <end position="252"/>
    </location>
</feature>
<comment type="subunit">
    <text evidence="4">Binds to mitochondrial small subunit 15S rRNA.</text>
</comment>
<feature type="compositionally biased region" description="Low complexity" evidence="6">
    <location>
        <begin position="411"/>
        <end position="421"/>
    </location>
</feature>
<dbReference type="Pfam" id="PF01535">
    <property type="entry name" value="PPR"/>
    <property type="match status" value="1"/>
</dbReference>
<dbReference type="InterPro" id="IPR011990">
    <property type="entry name" value="TPR-like_helical_dom_sf"/>
</dbReference>
<feature type="compositionally biased region" description="Basic and acidic residues" evidence="6">
    <location>
        <begin position="1033"/>
        <end position="1053"/>
    </location>
</feature>
<protein>
    <recommendedName>
        <fullName evidence="9">Pentacotripeptide-repeat region of PRORP domain-containing protein</fullName>
    </recommendedName>
</protein>
<feature type="region of interest" description="Disordered" evidence="6">
    <location>
        <begin position="403"/>
        <end position="425"/>
    </location>
</feature>
<dbReference type="InParanoid" id="A0A067MI42"/>
<evidence type="ECO:0000256" key="2">
    <source>
        <dbReference type="ARBA" id="ARBA00022737"/>
    </source>
</evidence>
<evidence type="ECO:0000256" key="4">
    <source>
        <dbReference type="ARBA" id="ARBA00044511"/>
    </source>
</evidence>
<evidence type="ECO:0000313" key="7">
    <source>
        <dbReference type="EMBL" id="KDQ11236.1"/>
    </source>
</evidence>
<feature type="compositionally biased region" description="Basic and acidic residues" evidence="6">
    <location>
        <begin position="732"/>
        <end position="748"/>
    </location>
</feature>
<dbReference type="HOGENOM" id="CLU_293582_0_0_1"/>
<dbReference type="PROSITE" id="PS51375">
    <property type="entry name" value="PPR"/>
    <property type="match status" value="1"/>
</dbReference>
<name>A0A067MI42_BOTB1</name>
<evidence type="ECO:0008006" key="9">
    <source>
        <dbReference type="Google" id="ProtNLM"/>
    </source>
</evidence>
<dbReference type="Proteomes" id="UP000027195">
    <property type="component" value="Unassembled WGS sequence"/>
</dbReference>
<feature type="region of interest" description="Disordered" evidence="6">
    <location>
        <begin position="1029"/>
        <end position="1053"/>
    </location>
</feature>
<dbReference type="PANTHER" id="PTHR47936:SF1">
    <property type="entry name" value="PENTATRICOPEPTIDE REPEAT-CONTAINING PROTEIN GUN1, CHLOROPLASTIC"/>
    <property type="match status" value="1"/>
</dbReference>
<keyword evidence="2" id="KW-0677">Repeat</keyword>
<gene>
    <name evidence="7" type="ORF">BOTBODRAFT_35536</name>
</gene>
<feature type="region of interest" description="Disordered" evidence="6">
    <location>
        <begin position="899"/>
        <end position="924"/>
    </location>
</feature>
<feature type="region of interest" description="Disordered" evidence="6">
    <location>
        <begin position="528"/>
        <end position="548"/>
    </location>
</feature>
<comment type="function">
    <text evidence="3">Regulates mitochondrial small subunit maturation by controlling 15S rRNA 5'-end processing. Localizes to the 5' precursor of the 15S rRNA in a position that is subsequently occupied by mS47 in the mature yeast mtSSU. Uses structure and sequence-specific RNA recognition, binding to a single-stranded region of the precursor and specifically recognizing bases -6 to -1. The exchange of Ccm1 for mS47 is coupled to the irreversible removal of precursor rRNA that is accompanied by conformational changes of the mitoribosomal proteins uS5m and mS26. These conformational changes signal completion of 5'-end rRNA processing through protection of the mature 5'-end of the 15S rRNA and stabilization of mS47. The removal of the 5' precursor together with the dissociation of Ccm1 may be catalyzed by the 5'-3' exoribonuclease Pet127. Involved in the specific removal of group I introns in mitochondrial encoded transcripts.</text>
</comment>
<evidence type="ECO:0000313" key="8">
    <source>
        <dbReference type="Proteomes" id="UP000027195"/>
    </source>
</evidence>
<dbReference type="PANTHER" id="PTHR47936">
    <property type="entry name" value="PPR_LONG DOMAIN-CONTAINING PROTEIN"/>
    <property type="match status" value="1"/>
</dbReference>
<keyword evidence="8" id="KW-1185">Reference proteome</keyword>
<sequence>MLQRRVLLGATRTLPRRLQSTHTRAQHALATRPAPSSPGPSRAVQTPFSRAVDVFLTEEPAQDAAPLSEEELEMIYDDLLAVSSSEPAHVDEPQISEPLKDVVTELSKRFAAPDLQNLMPQANPEAEAESPVALDKNQDQNSAQENIAVNSFGSARALATSQSREELLERLQSTVEAAEKAAAASARLRVPEASSPASSSSEPNTSRTKLPIPLGIASTAEWAQLIRACVREDDTHSAERALDLMKRSGAAPPTDLYTTILAVYSRQGDVHKTESFLQTAVTDHHTTLLASAASTTSADSTSESRADIADALRNTHVQSPSLSAPLSASSSASGELGAKDGLGTTINLALPVPLEFRDLHVGAYLSARRTNSARLLAHSYENANQPVSIECYTRLIGALFVPPPRPPSPSSPSSTSISHSPENTILEPKLTPSEYRALAWDLYAHMRYVAHPVPSPALYALMISHAPHPARALDLWTEMTVDEGMEPTRAAYNAVILACARGGREGVGEGLRIGREMLERYRALVRSEERQRQQGAGNEGGGLKRAEEMRPDKETFYALLEGCKRIGDLPRARWILTEMIKAGEWESRNRSRNGGERKRDVGEGRMWIEEDVMANVFQVYATYRPPFRRGMVRETIGGGGDATAASADTGAHADVSTAANPTTSTESPPSPSPTSSSSSGPHSTKNTSVRRSADGDGAHHLGSSIPQSATEVLAEAQALWTRIIADVGAATRSEEESTDTDTRPRGDGDSGPFAHVKLTPHLLASYLSVYLAHAPLPDALALFGGLYEECKVRRNARAWVLVLERCAHARRADREERALRGMVEGVWSGWKAWYEQHGKDGGKGYVNPRSAERAWAAGARAFALANDLPRAVALLKEFEAAFPPSLLVSSISPSSASASSSGVGAISDSGASSHSETNPAGPTTTALKLLHSKSKTPIFSSSTSLITPRTAPPAPLVRLSTDTHIPDDVVPPHLRFRDVETVHHRLVVLADGRGAPAEWARRELGWLTWAVKGYEGNLKMRRERSWGTAWAKEQLEGKKKRGGGERSERREKV</sequence>
<evidence type="ECO:0000256" key="3">
    <source>
        <dbReference type="ARBA" id="ARBA00044493"/>
    </source>
</evidence>
<feature type="compositionally biased region" description="Low complexity" evidence="6">
    <location>
        <begin position="642"/>
        <end position="654"/>
    </location>
</feature>
<dbReference type="Gene3D" id="1.25.40.10">
    <property type="entry name" value="Tetratricopeptide repeat domain"/>
    <property type="match status" value="2"/>
</dbReference>
<organism evidence="7 8">
    <name type="scientific">Botryobasidium botryosum (strain FD-172 SS1)</name>
    <dbReference type="NCBI Taxonomy" id="930990"/>
    <lineage>
        <taxon>Eukaryota</taxon>
        <taxon>Fungi</taxon>
        <taxon>Dikarya</taxon>
        <taxon>Basidiomycota</taxon>
        <taxon>Agaricomycotina</taxon>
        <taxon>Agaricomycetes</taxon>
        <taxon>Cantharellales</taxon>
        <taxon>Botryobasidiaceae</taxon>
        <taxon>Botryobasidium</taxon>
    </lineage>
</organism>
<dbReference type="EMBL" id="KL198060">
    <property type="protein sequence ID" value="KDQ11236.1"/>
    <property type="molecule type" value="Genomic_DNA"/>
</dbReference>
<feature type="compositionally biased region" description="Polar residues" evidence="6">
    <location>
        <begin position="914"/>
        <end position="924"/>
    </location>
</feature>
<feature type="compositionally biased region" description="Low complexity" evidence="6">
    <location>
        <begin position="186"/>
        <end position="203"/>
    </location>
</feature>
<feature type="region of interest" description="Disordered" evidence="6">
    <location>
        <begin position="122"/>
        <end position="141"/>
    </location>
</feature>
<dbReference type="OrthoDB" id="5588846at2759"/>
<feature type="region of interest" description="Disordered" evidence="6">
    <location>
        <begin position="730"/>
        <end position="752"/>
    </location>
</feature>
<dbReference type="AlphaFoldDB" id="A0A067MI42"/>
<comment type="similarity">
    <text evidence="1">Belongs to the CCM1 family.</text>
</comment>
<feature type="compositionally biased region" description="Low complexity" evidence="6">
    <location>
        <begin position="661"/>
        <end position="687"/>
    </location>
</feature>